<evidence type="ECO:0000256" key="2">
    <source>
        <dbReference type="ARBA" id="ARBA00022741"/>
    </source>
</evidence>
<evidence type="ECO:0000256" key="3">
    <source>
        <dbReference type="ARBA" id="ARBA00022840"/>
    </source>
</evidence>
<dbReference type="InParanoid" id="A0A0U5EQ80"/>
<dbReference type="GO" id="GO:0022857">
    <property type="term" value="F:transmembrane transporter activity"/>
    <property type="evidence" value="ECO:0007669"/>
    <property type="project" value="UniProtKB-ARBA"/>
</dbReference>
<dbReference type="KEGG" id="pnl:PNK_0664"/>
<dbReference type="InterPro" id="IPR003439">
    <property type="entry name" value="ABC_transporter-like_ATP-bd"/>
</dbReference>
<dbReference type="InterPro" id="IPR027417">
    <property type="entry name" value="P-loop_NTPase"/>
</dbReference>
<dbReference type="InterPro" id="IPR017911">
    <property type="entry name" value="MacB-like_ATP-bd"/>
</dbReference>
<dbReference type="InterPro" id="IPR017871">
    <property type="entry name" value="ABC_transporter-like_CS"/>
</dbReference>
<dbReference type="RefSeq" id="WP_032125212.1">
    <property type="nucleotide sequence ID" value="NZ_LN879502.1"/>
</dbReference>
<reference evidence="7" key="1">
    <citation type="submission" date="2015-09" db="EMBL/GenBank/DDBJ databases">
        <authorList>
            <person name="Bertelli C."/>
        </authorList>
    </citation>
    <scope>NUCLEOTIDE SEQUENCE [LARGE SCALE GENOMIC DNA]</scope>
    <source>
        <strain evidence="7">KNic</strain>
    </source>
</reference>
<dbReference type="Pfam" id="PF00005">
    <property type="entry name" value="ABC_tran"/>
    <property type="match status" value="1"/>
</dbReference>
<dbReference type="PANTHER" id="PTHR42798:SF7">
    <property type="entry name" value="ALPHA-D-RIBOSE 1-METHYLPHOSPHONATE 5-TRIPHOSPHATE SYNTHASE SUBUNIT PHNL"/>
    <property type="match status" value="1"/>
</dbReference>
<dbReference type="Proteomes" id="UP000069902">
    <property type="component" value="Chromosome cPNK"/>
</dbReference>
<protein>
    <submittedName>
        <fullName evidence="6">Putative ABC transporter, ATPase subunit</fullName>
    </submittedName>
</protein>
<sequence length="230" mass="25397">MNDIAVKCVGIKKSYGEKDNRVEALKGVDLEIHQGQLTLLVGPSGSGKTTLLSIISTILSSDEGELYLFDHEIHKMTELEKARFRRDSLGIVFQSLFLIPTLTVLENVSLPLLVAGYSQHQANLKALNFLEQLKMAHRSQVSPAFLSKGQQQRVAIARAMVNDSKIIVCDEPTSALDQAAGFEAMTLLHDLASKHSKAVLVVTHDHRIFPFANRIVEMSDGQIIKGDKHE</sequence>
<keyword evidence="3" id="KW-0067">ATP-binding</keyword>
<dbReference type="GO" id="GO:0005524">
    <property type="term" value="F:ATP binding"/>
    <property type="evidence" value="ECO:0007669"/>
    <property type="project" value="UniProtKB-KW"/>
</dbReference>
<dbReference type="SMART" id="SM00382">
    <property type="entry name" value="AAA"/>
    <property type="match status" value="1"/>
</dbReference>
<evidence type="ECO:0000313" key="6">
    <source>
        <dbReference type="EMBL" id="CUI16291.1"/>
    </source>
</evidence>
<evidence type="ECO:0000259" key="5">
    <source>
        <dbReference type="PROSITE" id="PS50893"/>
    </source>
</evidence>
<dbReference type="Gene3D" id="3.40.50.300">
    <property type="entry name" value="P-loop containing nucleotide triphosphate hydrolases"/>
    <property type="match status" value="1"/>
</dbReference>
<dbReference type="GO" id="GO:0098796">
    <property type="term" value="C:membrane protein complex"/>
    <property type="evidence" value="ECO:0007669"/>
    <property type="project" value="UniProtKB-ARBA"/>
</dbReference>
<dbReference type="GO" id="GO:0016887">
    <property type="term" value="F:ATP hydrolysis activity"/>
    <property type="evidence" value="ECO:0007669"/>
    <property type="project" value="InterPro"/>
</dbReference>
<proteinExistence type="inferred from homology"/>
<gene>
    <name evidence="6" type="ORF">PNK_0664</name>
</gene>
<dbReference type="PROSITE" id="PS00211">
    <property type="entry name" value="ABC_TRANSPORTER_1"/>
    <property type="match status" value="1"/>
</dbReference>
<evidence type="ECO:0000313" key="7">
    <source>
        <dbReference type="Proteomes" id="UP000069902"/>
    </source>
</evidence>
<keyword evidence="1" id="KW-0813">Transport</keyword>
<dbReference type="PANTHER" id="PTHR42798">
    <property type="entry name" value="LIPOPROTEIN-RELEASING SYSTEM ATP-BINDING PROTEIN LOLD"/>
    <property type="match status" value="1"/>
</dbReference>
<organism evidence="6 7">
    <name type="scientific">Candidatus Protochlamydia naegleriophila</name>
    <dbReference type="NCBI Taxonomy" id="389348"/>
    <lineage>
        <taxon>Bacteria</taxon>
        <taxon>Pseudomonadati</taxon>
        <taxon>Chlamydiota</taxon>
        <taxon>Chlamydiia</taxon>
        <taxon>Parachlamydiales</taxon>
        <taxon>Parachlamydiaceae</taxon>
        <taxon>Candidatus Protochlamydia</taxon>
    </lineage>
</organism>
<dbReference type="EMBL" id="LN879502">
    <property type="protein sequence ID" value="CUI16291.1"/>
    <property type="molecule type" value="Genomic_DNA"/>
</dbReference>
<dbReference type="FunFam" id="3.40.50.300:FF:000032">
    <property type="entry name" value="Export ABC transporter ATP-binding protein"/>
    <property type="match status" value="1"/>
</dbReference>
<dbReference type="InterPro" id="IPR003593">
    <property type="entry name" value="AAA+_ATPase"/>
</dbReference>
<dbReference type="STRING" id="389348.PNK_0664"/>
<feature type="domain" description="ABC transporter" evidence="5">
    <location>
        <begin position="6"/>
        <end position="230"/>
    </location>
</feature>
<dbReference type="AlphaFoldDB" id="A0A0U5EQ80"/>
<name>A0A0U5EQ80_9BACT</name>
<dbReference type="PROSITE" id="PS50893">
    <property type="entry name" value="ABC_TRANSPORTER_2"/>
    <property type="match status" value="1"/>
</dbReference>
<evidence type="ECO:0000256" key="4">
    <source>
        <dbReference type="ARBA" id="ARBA00038388"/>
    </source>
</evidence>
<dbReference type="SUPFAM" id="SSF52540">
    <property type="entry name" value="P-loop containing nucleoside triphosphate hydrolases"/>
    <property type="match status" value="1"/>
</dbReference>
<evidence type="ECO:0000256" key="1">
    <source>
        <dbReference type="ARBA" id="ARBA00022448"/>
    </source>
</evidence>
<accession>A0A0U5EQ80</accession>
<dbReference type="CDD" id="cd03255">
    <property type="entry name" value="ABC_MJ0796_LolCDE_FtsE"/>
    <property type="match status" value="1"/>
</dbReference>
<keyword evidence="2" id="KW-0547">Nucleotide-binding</keyword>
<dbReference type="PATRIC" id="fig|389348.3.peg.726"/>
<comment type="similarity">
    <text evidence="4">Belongs to the ABC transporter superfamily. Macrolide exporter (TC 3.A.1.122) family.</text>
</comment>
<keyword evidence="7" id="KW-1185">Reference proteome</keyword>